<dbReference type="PANTHER" id="PTHR13720">
    <property type="entry name" value="WD-40 REPEAT PROTEIN"/>
    <property type="match status" value="1"/>
</dbReference>
<evidence type="ECO:0000256" key="2">
    <source>
        <dbReference type="ARBA" id="ARBA00022737"/>
    </source>
</evidence>
<keyword evidence="4" id="KW-1185">Reference proteome</keyword>
<accession>A0ABQ7HZT1</accession>
<dbReference type="PANTHER" id="PTHR13720:SF33">
    <property type="entry name" value="HELP DOMAIN-CONTAINING PROTEIN"/>
    <property type="match status" value="1"/>
</dbReference>
<dbReference type="Gene3D" id="2.130.10.10">
    <property type="entry name" value="YVTN repeat-like/Quinoprotein amine dehydrogenase"/>
    <property type="match status" value="1"/>
</dbReference>
<comment type="caution">
    <text evidence="3">The sequence shown here is derived from an EMBL/GenBank/DDBJ whole genome shotgun (WGS) entry which is preliminary data.</text>
</comment>
<dbReference type="InterPro" id="IPR050630">
    <property type="entry name" value="WD_repeat_EMAP"/>
</dbReference>
<dbReference type="InterPro" id="IPR015943">
    <property type="entry name" value="WD40/YVTN_repeat-like_dom_sf"/>
</dbReference>
<keyword evidence="1" id="KW-0853">WD repeat</keyword>
<sequence length="813" mass="95189">MIIAAPIYYINSYRNHLIYSKGPSLHFLSEYIIKHDLNVHSIKIHKNHIITQTRSSIRIIKIRFNIRYYKGLFYFIHKKPNLSSKVLIKSDKLTAYLIQKFNIFGWILDFLILENKIYILTIRGELYEGIAILKKEICNNKLKLIGKIQTDNTSISAGRLCPSHFPTCYSGLIYGTREGSVFHNNKWHKKIHDGCIYDIHTKGNIIISCSEDRSMVITTPTETFRLFDFRSRIIKCGFISNNMVFYITESGFLRIFDNQSNLLFEKSYGFNNLTSIYYQHNVLYIGLTDGQIIKDDLNSQFMLINDEKKMNFNEPIFYNENQIILENNKLIVNDEIFELPIKPIKLNIINENALNQSDLFYIAIYAHKQILIFNNKLELVNDIKENVTSIYRIYGHFLIGTRRGSIIYKNNKYKICKDALTGIIIYNDMIILSCRDGFIYVIDIEAIKNKATKNILIGKKYIDSLFLEGLFCNEKDFFTYGIKNENFMIYSLSGKGCFNLKFTPKTWKFTPQRNTLEYIRNKKVEVAKLKYNINTEINMSIIKHYIEFDDFLVLGSDNGIIILYLLSKNKLNHSELIFIDKYDIKDCVTSMAFYNMKLFVGTDNSSIFVLKIYKNIILVEFMIPITYRCMSILIKNNELFSISSTGDLFVFDMDGKLKKRIELYGLYLSMMISKHNTLFLGGSDGNVLKICPNNKMEKFLRHSNTITHIDIYNDVLISSGDDHQLIITINEKDFKILAHSGTIVHFMCYHNNIFTLGIDRYVRVWNIWDQKLIKQIPINIYSPTRIMVKHYNQTYFIFVFGKGIEILTMNENY</sequence>
<evidence type="ECO:0000256" key="1">
    <source>
        <dbReference type="ARBA" id="ARBA00022574"/>
    </source>
</evidence>
<proteinExistence type="predicted"/>
<dbReference type="EMBL" id="SBIQ01000058">
    <property type="protein sequence ID" value="KAF7683720.1"/>
    <property type="molecule type" value="Genomic_DNA"/>
</dbReference>
<protein>
    <submittedName>
        <fullName evidence="3">Uncharacterized protein</fullName>
    </submittedName>
</protein>
<name>A0ABQ7HZT1_9MICR</name>
<keyword evidence="2" id="KW-0677">Repeat</keyword>
<gene>
    <name evidence="3" type="ORF">TCON_1068</name>
</gene>
<reference evidence="3 4" key="1">
    <citation type="submission" date="2019-01" db="EMBL/GenBank/DDBJ databases">
        <title>Genomes sequencing and comparative genomics of infectious freshwater microsporidia, Cucumispora dikerogammari and Thelohania contejeani.</title>
        <authorList>
            <person name="Cormier A."/>
            <person name="Giraud I."/>
            <person name="Wattier R."/>
            <person name="Teixeira M."/>
            <person name="Grandjean F."/>
            <person name="Rigaud T."/>
            <person name="Cordaux R."/>
        </authorList>
    </citation>
    <scope>NUCLEOTIDE SEQUENCE [LARGE SCALE GENOMIC DNA]</scope>
    <source>
        <strain evidence="3">T1</strain>
        <tissue evidence="3">Spores</tissue>
    </source>
</reference>
<evidence type="ECO:0000313" key="3">
    <source>
        <dbReference type="EMBL" id="KAF7683720.1"/>
    </source>
</evidence>
<evidence type="ECO:0000313" key="4">
    <source>
        <dbReference type="Proteomes" id="UP001516464"/>
    </source>
</evidence>
<dbReference type="Proteomes" id="UP001516464">
    <property type="component" value="Unassembled WGS sequence"/>
</dbReference>
<organism evidence="3 4">
    <name type="scientific">Astathelohania contejeani</name>
    <dbReference type="NCBI Taxonomy" id="164912"/>
    <lineage>
        <taxon>Eukaryota</taxon>
        <taxon>Fungi</taxon>
        <taxon>Fungi incertae sedis</taxon>
        <taxon>Microsporidia</taxon>
        <taxon>Astathelohaniidae</taxon>
        <taxon>Astathelohania</taxon>
    </lineage>
</organism>
<dbReference type="SUPFAM" id="SSF50978">
    <property type="entry name" value="WD40 repeat-like"/>
    <property type="match status" value="2"/>
</dbReference>
<dbReference type="InterPro" id="IPR036322">
    <property type="entry name" value="WD40_repeat_dom_sf"/>
</dbReference>